<dbReference type="InterPro" id="IPR003593">
    <property type="entry name" value="AAA+_ATPase"/>
</dbReference>
<dbReference type="CDD" id="cd00009">
    <property type="entry name" value="AAA"/>
    <property type="match status" value="1"/>
</dbReference>
<dbReference type="FunFam" id="3.40.50.300:FF:000006">
    <property type="entry name" value="DNA-binding transcriptional regulator NtrC"/>
    <property type="match status" value="1"/>
</dbReference>
<dbReference type="InterPro" id="IPR029016">
    <property type="entry name" value="GAF-like_dom_sf"/>
</dbReference>
<dbReference type="RefSeq" id="WP_085215935.1">
    <property type="nucleotide sequence ID" value="NZ_FXAM01000001.1"/>
</dbReference>
<keyword evidence="2" id="KW-0067">ATP-binding</keyword>
<dbReference type="Gene3D" id="3.40.50.300">
    <property type="entry name" value="P-loop containing nucleotide triphosphate hydrolases"/>
    <property type="match status" value="1"/>
</dbReference>
<dbReference type="STRING" id="1760988.SAMN02949497_4534"/>
<dbReference type="Proteomes" id="UP000192923">
    <property type="component" value="Unassembled WGS sequence"/>
</dbReference>
<dbReference type="SUPFAM" id="SSF52540">
    <property type="entry name" value="P-loop containing nucleoside triphosphate hydrolases"/>
    <property type="match status" value="1"/>
</dbReference>
<sequence length="598" mass="64938">MFTQLNTCPPVPVDHPSESHPHPHAPPTGDDRARRAWETLSATGKLPDDGELLRPEIGHAWRRCLIEHRLPPGGDQAKGEPRPVPGMITGFGGADFVDLLGRISPLLKGTRLSLLVATPDARLLHIAENQLEASPLMRDLARRGSDWREAALGNNGVGTAALLGIPAAFSGREHFSKRLHAFCTVGYPLEGPDGRVAGVIGLVGDCEVAASVLLGVMGLIMRLLQAETPLRSPSGFDTAFRFVERGYGGESDRAVGTIYRDTLADDLVRQAARLQARNIPILITGESGVGKEHLVRLIHAAGCRRDGPMVAINCASIPRDLIESELFGYEGGSFTGARSQGKPGKFLLASKGVLFLDEIGDMSFDLQATLLRVLENGEFVPVGGAKPIKADVHVIAATNIKLLDAVEQGRFRRDLYYRLNGAQFRLPPLRERPDKRQLIESLLVRECAQAEVEPKRLDPNLMDLFLGHPWPGNIRELRNLLRNLVSVVNRGVLEVGDLPIDFLEEMGFIPRQDPAPQAPATPPPMAGPTALPPHPGTPSLEDWECLAIESALRQADGNVAETARILGISRSTLYVKLQRYNLTPPRRPRPAPVGGQPA</sequence>
<organism evidence="7 8">
    <name type="scientific">Methylomagnum ishizawai</name>
    <dbReference type="NCBI Taxonomy" id="1760988"/>
    <lineage>
        <taxon>Bacteria</taxon>
        <taxon>Pseudomonadati</taxon>
        <taxon>Pseudomonadota</taxon>
        <taxon>Gammaproteobacteria</taxon>
        <taxon>Methylococcales</taxon>
        <taxon>Methylococcaceae</taxon>
        <taxon>Methylomagnum</taxon>
    </lineage>
</organism>
<feature type="region of interest" description="Disordered" evidence="5">
    <location>
        <begin position="1"/>
        <end position="32"/>
    </location>
</feature>
<dbReference type="InterPro" id="IPR025662">
    <property type="entry name" value="Sigma_54_int_dom_ATP-bd_1"/>
</dbReference>
<dbReference type="InterPro" id="IPR002197">
    <property type="entry name" value="HTH_Fis"/>
</dbReference>
<dbReference type="Gene3D" id="1.10.8.60">
    <property type="match status" value="1"/>
</dbReference>
<accession>A0A1Y6DBX7</accession>
<dbReference type="OrthoDB" id="9804019at2"/>
<evidence type="ECO:0000256" key="2">
    <source>
        <dbReference type="ARBA" id="ARBA00022840"/>
    </source>
</evidence>
<dbReference type="PRINTS" id="PR01590">
    <property type="entry name" value="HTHFIS"/>
</dbReference>
<dbReference type="GO" id="GO:0006355">
    <property type="term" value="P:regulation of DNA-templated transcription"/>
    <property type="evidence" value="ECO:0007669"/>
    <property type="project" value="InterPro"/>
</dbReference>
<evidence type="ECO:0000313" key="7">
    <source>
        <dbReference type="EMBL" id="SMF97115.1"/>
    </source>
</evidence>
<evidence type="ECO:0000256" key="4">
    <source>
        <dbReference type="ARBA" id="ARBA00023163"/>
    </source>
</evidence>
<keyword evidence="4" id="KW-0804">Transcription</keyword>
<dbReference type="SUPFAM" id="SSF46689">
    <property type="entry name" value="Homeodomain-like"/>
    <property type="match status" value="1"/>
</dbReference>
<dbReference type="InterPro" id="IPR025944">
    <property type="entry name" value="Sigma_54_int_dom_CS"/>
</dbReference>
<dbReference type="Pfam" id="PF00158">
    <property type="entry name" value="Sigma54_activat"/>
    <property type="match status" value="1"/>
</dbReference>
<keyword evidence="1" id="KW-0547">Nucleotide-binding</keyword>
<protein>
    <submittedName>
        <fullName evidence="7">Regulatory protein, Fis family</fullName>
    </submittedName>
</protein>
<evidence type="ECO:0000256" key="5">
    <source>
        <dbReference type="SAM" id="MobiDB-lite"/>
    </source>
</evidence>
<dbReference type="SMART" id="SM00382">
    <property type="entry name" value="AAA"/>
    <property type="match status" value="1"/>
</dbReference>
<keyword evidence="8" id="KW-1185">Reference proteome</keyword>
<dbReference type="InterPro" id="IPR002078">
    <property type="entry name" value="Sigma_54_int"/>
</dbReference>
<dbReference type="InterPro" id="IPR027417">
    <property type="entry name" value="P-loop_NTPase"/>
</dbReference>
<dbReference type="AlphaFoldDB" id="A0A1Y6DBX7"/>
<feature type="region of interest" description="Disordered" evidence="5">
    <location>
        <begin position="511"/>
        <end position="539"/>
    </location>
</feature>
<feature type="domain" description="Sigma-54 factor interaction" evidence="6">
    <location>
        <begin position="257"/>
        <end position="486"/>
    </location>
</feature>
<dbReference type="PANTHER" id="PTHR32071">
    <property type="entry name" value="TRANSCRIPTIONAL REGULATORY PROTEIN"/>
    <property type="match status" value="1"/>
</dbReference>
<dbReference type="Gene3D" id="3.30.450.40">
    <property type="match status" value="1"/>
</dbReference>
<dbReference type="PROSITE" id="PS00688">
    <property type="entry name" value="SIGMA54_INTERACT_3"/>
    <property type="match status" value="1"/>
</dbReference>
<evidence type="ECO:0000313" key="8">
    <source>
        <dbReference type="Proteomes" id="UP000192923"/>
    </source>
</evidence>
<feature type="compositionally biased region" description="Pro residues" evidence="5">
    <location>
        <begin position="516"/>
        <end position="536"/>
    </location>
</feature>
<dbReference type="GO" id="GO:0005524">
    <property type="term" value="F:ATP binding"/>
    <property type="evidence" value="ECO:0007669"/>
    <property type="project" value="UniProtKB-KW"/>
</dbReference>
<evidence type="ECO:0000259" key="6">
    <source>
        <dbReference type="PROSITE" id="PS50045"/>
    </source>
</evidence>
<gene>
    <name evidence="7" type="ORF">SAMN02949497_4534</name>
</gene>
<evidence type="ECO:0000256" key="1">
    <source>
        <dbReference type="ARBA" id="ARBA00022741"/>
    </source>
</evidence>
<dbReference type="PANTHER" id="PTHR32071:SF57">
    <property type="entry name" value="C4-DICARBOXYLATE TRANSPORT TRANSCRIPTIONAL REGULATORY PROTEIN DCTD"/>
    <property type="match status" value="1"/>
</dbReference>
<proteinExistence type="predicted"/>
<keyword evidence="3" id="KW-0805">Transcription regulation</keyword>
<dbReference type="InterPro" id="IPR009057">
    <property type="entry name" value="Homeodomain-like_sf"/>
</dbReference>
<dbReference type="EMBL" id="FXAM01000001">
    <property type="protein sequence ID" value="SMF97115.1"/>
    <property type="molecule type" value="Genomic_DNA"/>
</dbReference>
<reference evidence="7 8" key="1">
    <citation type="submission" date="2016-12" db="EMBL/GenBank/DDBJ databases">
        <authorList>
            <person name="Song W.-J."/>
            <person name="Kurnit D.M."/>
        </authorList>
    </citation>
    <scope>NUCLEOTIDE SEQUENCE [LARGE SCALE GENOMIC DNA]</scope>
    <source>
        <strain evidence="7 8">175</strain>
    </source>
</reference>
<dbReference type="Pfam" id="PF02954">
    <property type="entry name" value="HTH_8"/>
    <property type="match status" value="1"/>
</dbReference>
<dbReference type="PROSITE" id="PS50045">
    <property type="entry name" value="SIGMA54_INTERACT_4"/>
    <property type="match status" value="1"/>
</dbReference>
<dbReference type="Gene3D" id="1.10.10.60">
    <property type="entry name" value="Homeodomain-like"/>
    <property type="match status" value="1"/>
</dbReference>
<dbReference type="PROSITE" id="PS00675">
    <property type="entry name" value="SIGMA54_INTERACT_1"/>
    <property type="match status" value="1"/>
</dbReference>
<dbReference type="InterPro" id="IPR058031">
    <property type="entry name" value="AAA_lid_NorR"/>
</dbReference>
<name>A0A1Y6DBX7_9GAMM</name>
<dbReference type="Pfam" id="PF25601">
    <property type="entry name" value="AAA_lid_14"/>
    <property type="match status" value="1"/>
</dbReference>
<evidence type="ECO:0000256" key="3">
    <source>
        <dbReference type="ARBA" id="ARBA00023015"/>
    </source>
</evidence>
<dbReference type="GO" id="GO:0043565">
    <property type="term" value="F:sequence-specific DNA binding"/>
    <property type="evidence" value="ECO:0007669"/>
    <property type="project" value="InterPro"/>
</dbReference>